<comment type="subcellular location">
    <subcellularLocation>
        <location evidence="1">Membrane</location>
    </subcellularLocation>
</comment>
<dbReference type="PRINTS" id="PR00260">
    <property type="entry name" value="CHEMTRNSDUCR"/>
</dbReference>
<reference evidence="9 10" key="1">
    <citation type="submission" date="2011-06" db="EMBL/GenBank/DDBJ databases">
        <title>Genomic sequence of Methylobacter tundripaludum SV96.</title>
        <authorList>
            <consortium name="US DOE Joint Genome Institute"/>
            <person name="Lucas S."/>
            <person name="Han J."/>
            <person name="Lapidus A."/>
            <person name="Cheng J.-F."/>
            <person name="Goodwin L."/>
            <person name="Pitluck S."/>
            <person name="Held B."/>
            <person name="Detter J.C."/>
            <person name="Han C."/>
            <person name="Tapia R."/>
            <person name="Land M."/>
            <person name="Hauser L."/>
            <person name="Kyrpides N."/>
            <person name="Ivanova N."/>
            <person name="Ovchinnikova G."/>
            <person name="Pagani I."/>
            <person name="Klotz M.G."/>
            <person name="Dispirito A.A."/>
            <person name="Murrell J.C."/>
            <person name="Dunfield P."/>
            <person name="Kalyuzhnaya M.G."/>
            <person name="Svenning M."/>
            <person name="Trotsenko Y.A."/>
            <person name="Stein L.Y."/>
            <person name="Woyke T."/>
        </authorList>
    </citation>
    <scope>NUCLEOTIDE SEQUENCE [LARGE SCALE GENOMIC DNA]</scope>
    <source>
        <strain evidence="10">ATCC BAA-1195 / DSM 17260 / SV96</strain>
    </source>
</reference>
<dbReference type="eggNOG" id="COG0840">
    <property type="taxonomic scope" value="Bacteria"/>
</dbReference>
<evidence type="ECO:0000313" key="10">
    <source>
        <dbReference type="Proteomes" id="UP000004664"/>
    </source>
</evidence>
<dbReference type="FunFam" id="1.10.287.950:FF:000001">
    <property type="entry name" value="Methyl-accepting chemotaxis sensory transducer"/>
    <property type="match status" value="1"/>
</dbReference>
<evidence type="ECO:0000259" key="8">
    <source>
        <dbReference type="PROSITE" id="PS50885"/>
    </source>
</evidence>
<dbReference type="Gene3D" id="3.30.450.20">
    <property type="entry name" value="PAS domain"/>
    <property type="match status" value="1"/>
</dbReference>
<proteinExistence type="inferred from homology"/>
<dbReference type="InterPro" id="IPR003660">
    <property type="entry name" value="HAMP_dom"/>
</dbReference>
<dbReference type="AlphaFoldDB" id="G3J1E3"/>
<dbReference type="InterPro" id="IPR000014">
    <property type="entry name" value="PAS"/>
</dbReference>
<dbReference type="PANTHER" id="PTHR43531">
    <property type="entry name" value="PROTEIN ICFG"/>
    <property type="match status" value="1"/>
</dbReference>
<dbReference type="Pfam" id="PF18947">
    <property type="entry name" value="HAMP_2"/>
    <property type="match status" value="1"/>
</dbReference>
<dbReference type="InterPro" id="IPR004089">
    <property type="entry name" value="MCPsignal_dom"/>
</dbReference>
<comment type="similarity">
    <text evidence="4">Belongs to the methyl-accepting chemotaxis (MCP) protein family.</text>
</comment>
<keyword evidence="6" id="KW-0812">Transmembrane</keyword>
<dbReference type="Proteomes" id="UP000004664">
    <property type="component" value="Unassembled WGS sequence"/>
</dbReference>
<dbReference type="InterPro" id="IPR051310">
    <property type="entry name" value="MCP_chemotaxis"/>
</dbReference>
<dbReference type="STRING" id="697282.Mettu_4168"/>
<accession>G3J1E3</accession>
<keyword evidence="3 5" id="KW-0807">Transducer</keyword>
<dbReference type="PROSITE" id="PS50111">
    <property type="entry name" value="CHEMOTAXIS_TRANSDUC_2"/>
    <property type="match status" value="1"/>
</dbReference>
<dbReference type="Pfam" id="PF13188">
    <property type="entry name" value="PAS_8"/>
    <property type="match status" value="1"/>
</dbReference>
<dbReference type="GO" id="GO:0006935">
    <property type="term" value="P:chemotaxis"/>
    <property type="evidence" value="ECO:0007669"/>
    <property type="project" value="InterPro"/>
</dbReference>
<evidence type="ECO:0000313" key="9">
    <source>
        <dbReference type="EMBL" id="EGW21015.1"/>
    </source>
</evidence>
<dbReference type="Gene3D" id="1.10.287.950">
    <property type="entry name" value="Methyl-accepting chemotaxis protein"/>
    <property type="match status" value="1"/>
</dbReference>
<dbReference type="OrthoDB" id="9765776at2"/>
<dbReference type="GO" id="GO:0004888">
    <property type="term" value="F:transmembrane signaling receptor activity"/>
    <property type="evidence" value="ECO:0007669"/>
    <property type="project" value="InterPro"/>
</dbReference>
<name>G3J1E3_METTV</name>
<gene>
    <name evidence="9" type="ORF">Mettu_4168</name>
</gene>
<feature type="transmembrane region" description="Helical" evidence="6">
    <location>
        <begin position="186"/>
        <end position="205"/>
    </location>
</feature>
<dbReference type="SUPFAM" id="SSF58104">
    <property type="entry name" value="Methyl-accepting chemotaxis protein (MCP) signaling domain"/>
    <property type="match status" value="1"/>
</dbReference>
<dbReference type="CDD" id="cd11386">
    <property type="entry name" value="MCP_signal"/>
    <property type="match status" value="1"/>
</dbReference>
<dbReference type="HOGENOM" id="CLU_000445_107_20_6"/>
<protein>
    <submittedName>
        <fullName evidence="9">Methyl-accepting chemotaxis sensory transducer</fullName>
    </submittedName>
</protein>
<evidence type="ECO:0000256" key="5">
    <source>
        <dbReference type="PROSITE-ProRule" id="PRU00284"/>
    </source>
</evidence>
<evidence type="ECO:0000259" key="7">
    <source>
        <dbReference type="PROSITE" id="PS50111"/>
    </source>
</evidence>
<evidence type="ECO:0000256" key="6">
    <source>
        <dbReference type="SAM" id="Phobius"/>
    </source>
</evidence>
<dbReference type="GO" id="GO:0005886">
    <property type="term" value="C:plasma membrane"/>
    <property type="evidence" value="ECO:0007669"/>
    <property type="project" value="TreeGrafter"/>
</dbReference>
<keyword evidence="6" id="KW-1133">Transmembrane helix</keyword>
<organism evidence="9 10">
    <name type="scientific">Methylobacter tundripaludum (strain ATCC BAA-1195 / DSM 17260 / SV96)</name>
    <dbReference type="NCBI Taxonomy" id="697282"/>
    <lineage>
        <taxon>Bacteria</taxon>
        <taxon>Pseudomonadati</taxon>
        <taxon>Pseudomonadota</taxon>
        <taxon>Gammaproteobacteria</taxon>
        <taxon>Methylococcales</taxon>
        <taxon>Methylococcaceae</taxon>
        <taxon>Methylobacter</taxon>
    </lineage>
</organism>
<dbReference type="SMART" id="SM00283">
    <property type="entry name" value="MA"/>
    <property type="match status" value="1"/>
</dbReference>
<dbReference type="PROSITE" id="PS50885">
    <property type="entry name" value="HAMP"/>
    <property type="match status" value="1"/>
</dbReference>
<dbReference type="Pfam" id="PF00015">
    <property type="entry name" value="MCPsignal"/>
    <property type="match status" value="1"/>
</dbReference>
<keyword evidence="10" id="KW-1185">Reference proteome</keyword>
<feature type="domain" description="HAMP" evidence="8">
    <location>
        <begin position="438"/>
        <end position="484"/>
    </location>
</feature>
<dbReference type="InterPro" id="IPR004090">
    <property type="entry name" value="Chemotax_Me-accpt_rcpt"/>
</dbReference>
<keyword evidence="2" id="KW-0488">Methylation</keyword>
<keyword evidence="6" id="KW-0472">Membrane</keyword>
<dbReference type="Gene3D" id="6.10.340.10">
    <property type="match status" value="1"/>
</dbReference>
<evidence type="ECO:0000256" key="2">
    <source>
        <dbReference type="ARBA" id="ARBA00022481"/>
    </source>
</evidence>
<dbReference type="PANTHER" id="PTHR43531:SF14">
    <property type="entry name" value="METHYL-ACCEPTING CHEMOTAXIS PROTEIN I-RELATED"/>
    <property type="match status" value="1"/>
</dbReference>
<dbReference type="EMBL" id="JH109153">
    <property type="protein sequence ID" value="EGW21015.1"/>
    <property type="molecule type" value="Genomic_DNA"/>
</dbReference>
<dbReference type="RefSeq" id="WP_006893492.1">
    <property type="nucleotide sequence ID" value="NZ_JH109153.1"/>
</dbReference>
<evidence type="ECO:0000256" key="1">
    <source>
        <dbReference type="ARBA" id="ARBA00004370"/>
    </source>
</evidence>
<dbReference type="GO" id="GO:0007165">
    <property type="term" value="P:signal transduction"/>
    <property type="evidence" value="ECO:0007669"/>
    <property type="project" value="UniProtKB-KW"/>
</dbReference>
<sequence>MLKYISFKARILLGFLAIISLMTVISASSLINLSNTERDLTEINNNLLPNALLMGQMARDIVLVHQFLSDVSASHSPAGYGDAEKSAQDFKQGLLQFREHIMGNFGKLKEVDILEANFDLFYQDGKRMALAYTNEGPEAGSAVMQDFDHESYKLSSQMIKLRNTEVNAAKYHVNNITETTHQVSTVLWTMSLAIITLALGIALFLTRHLSKQIGIDPLYAKGIAKEIAKGDLSRSIQLEADDKDSLLHAIKNMQQKLLASRTAEHKAAEEILRIKIALDNTSIGIMIADNERNIIYANKSVVNALGKIEAEIRKQIPAFSADALIGTSMDSFYQNPSQQATVLAALSGTHSEDIQLGDRTIMVVANPVISHQDQRIGTVTEWHDRTAEVAVEKEVSAIVVAAGMGDFSKRFDLHDKVGFLRELGEGLNQMLYTSETGLKEVVRVLGALSCGDLTETITNDHQGTFGQLKDNTNATVEKLKSIIHQIKEATDCINTGAKDIASGNSDLSHRTEEQAASLEQTAASMEELTSSVQHNTENAKQTNLLAIGAAEIADQGGAVVGQVVATMNDIKESSLKIEEIISVIDDIAFQTNILAINAAIEAARAGTHGQGFSVVAGEVRNLAQRAAASAGEIKILIEDAVKKIDDGSGLAAQAGKTMKEVLNSIRGVTGMMSEITAASVEQSAGIEQVNLAINQMDYVTQQNAALVEQAAAAAESLEEQAQNLAITISGFKIDNNPADRNAFYAVDAPVITSEIHPSHPHREHKEHVIWNTIRSTGSNALHNLENAAAAKSKPQQLAFANVDWEEF</sequence>
<evidence type="ECO:0000256" key="4">
    <source>
        <dbReference type="ARBA" id="ARBA00029447"/>
    </source>
</evidence>
<evidence type="ECO:0000256" key="3">
    <source>
        <dbReference type="ARBA" id="ARBA00023224"/>
    </source>
</evidence>
<feature type="domain" description="Methyl-accepting transducer" evidence="7">
    <location>
        <begin position="489"/>
        <end position="718"/>
    </location>
</feature>